<keyword evidence="1" id="KW-0472">Membrane</keyword>
<gene>
    <name evidence="3" type="ORF">WA026_007576</name>
</gene>
<feature type="transmembrane region" description="Helical" evidence="1">
    <location>
        <begin position="426"/>
        <end position="447"/>
    </location>
</feature>
<feature type="transmembrane region" description="Helical" evidence="1">
    <location>
        <begin position="601"/>
        <end position="625"/>
    </location>
</feature>
<keyword evidence="1" id="KW-1133">Transmembrane helix</keyword>
<feature type="transmembrane region" description="Helical" evidence="1">
    <location>
        <begin position="284"/>
        <end position="305"/>
    </location>
</feature>
<evidence type="ECO:0000313" key="4">
    <source>
        <dbReference type="Proteomes" id="UP001431783"/>
    </source>
</evidence>
<evidence type="ECO:0000259" key="2">
    <source>
        <dbReference type="Pfam" id="PF01757"/>
    </source>
</evidence>
<feature type="transmembrane region" description="Helical" evidence="1">
    <location>
        <begin position="245"/>
        <end position="264"/>
    </location>
</feature>
<sequence>MTFPSAMKSLRLPRDAEVNRQSKSPSHGIEFQSTMSIASHSSPFPVDFFMLRLNLMSNFTKNGKIIHLGLCMPTICTDNDILNILKSTSQRQSYIGVEVETVRSHHNRFEFWLDRTFITLCIITSFTLVMLFIGTAYDFYLEHLREQKKIANTYTLTSSELKLDTAQPDIKSKNGKHGVYIINKADDPRSDSLTVSTNHPNSNKKLLNLIVRELLLSFSVRINLRIICDQSVGSDTIPVIHGLKAISMIWVILGHTCIVVFKYSDNMEFRKSIEKDFLFQTISSGAFSVDTFFFISGLLVSFLYFRTNAKGKLDPLTNGMKGFSAGFIHFLGLLFYRLVRLSVPYLISLGVVEVVMKWFHHNSVFEVPALDHENCPKYWWRNILYINTLFPVDEMCMLWSWYLSNDTQFYIVGAIILILSTKHFKIAASVLLTLLTSSWLTTSYIAFSNSHKPGSDDPLALFDKIYDKPWTRLGPYLIGMCAGWILFKKNCQIYMSRLTFLAGWALSIGCLIMLVYGLYESDLSPIAGAAYSSLSHSAWALSLGWIVVACSTGYGGIINEILSAPILYPFSRVTYCAYLLHPIGIRVMAMCMDSPFHLDTIVTIVIFLGQVVASFALSFFLSLAFEAPIVSMLRIMQKIVDFKKKQRENSSITPS</sequence>
<evidence type="ECO:0000256" key="1">
    <source>
        <dbReference type="SAM" id="Phobius"/>
    </source>
</evidence>
<evidence type="ECO:0000313" key="3">
    <source>
        <dbReference type="EMBL" id="KAK9884731.1"/>
    </source>
</evidence>
<feature type="transmembrane region" description="Helical" evidence="1">
    <location>
        <begin position="117"/>
        <end position="140"/>
    </location>
</feature>
<feature type="transmembrane region" description="Helical" evidence="1">
    <location>
        <begin position="570"/>
        <end position="589"/>
    </location>
</feature>
<feature type="transmembrane region" description="Helical" evidence="1">
    <location>
        <begin position="499"/>
        <end position="519"/>
    </location>
</feature>
<dbReference type="InterPro" id="IPR052728">
    <property type="entry name" value="O2_lipid_transport_reg"/>
</dbReference>
<feature type="transmembrane region" description="Helical" evidence="1">
    <location>
        <begin position="399"/>
        <end position="419"/>
    </location>
</feature>
<dbReference type="EMBL" id="JARQZJ010000093">
    <property type="protein sequence ID" value="KAK9884731.1"/>
    <property type="molecule type" value="Genomic_DNA"/>
</dbReference>
<name>A0AAW1UY13_9CUCU</name>
<feature type="transmembrane region" description="Helical" evidence="1">
    <location>
        <begin position="470"/>
        <end position="487"/>
    </location>
</feature>
<keyword evidence="4" id="KW-1185">Reference proteome</keyword>
<dbReference type="AlphaFoldDB" id="A0AAW1UY13"/>
<dbReference type="GO" id="GO:0016747">
    <property type="term" value="F:acyltransferase activity, transferring groups other than amino-acyl groups"/>
    <property type="evidence" value="ECO:0007669"/>
    <property type="project" value="InterPro"/>
</dbReference>
<dbReference type="Proteomes" id="UP001431783">
    <property type="component" value="Unassembled WGS sequence"/>
</dbReference>
<feature type="domain" description="Acyltransferase 3" evidence="2">
    <location>
        <begin position="240"/>
        <end position="622"/>
    </location>
</feature>
<feature type="transmembrane region" description="Helical" evidence="1">
    <location>
        <begin position="539"/>
        <end position="558"/>
    </location>
</feature>
<dbReference type="PANTHER" id="PTHR11161:SF72">
    <property type="entry name" value="FI21449P1"/>
    <property type="match status" value="1"/>
</dbReference>
<proteinExistence type="predicted"/>
<keyword evidence="1" id="KW-0812">Transmembrane</keyword>
<comment type="caution">
    <text evidence="3">The sequence shown here is derived from an EMBL/GenBank/DDBJ whole genome shotgun (WGS) entry which is preliminary data.</text>
</comment>
<dbReference type="Pfam" id="PF01757">
    <property type="entry name" value="Acyl_transf_3"/>
    <property type="match status" value="1"/>
</dbReference>
<organism evidence="3 4">
    <name type="scientific">Henosepilachna vigintioctopunctata</name>
    <dbReference type="NCBI Taxonomy" id="420089"/>
    <lineage>
        <taxon>Eukaryota</taxon>
        <taxon>Metazoa</taxon>
        <taxon>Ecdysozoa</taxon>
        <taxon>Arthropoda</taxon>
        <taxon>Hexapoda</taxon>
        <taxon>Insecta</taxon>
        <taxon>Pterygota</taxon>
        <taxon>Neoptera</taxon>
        <taxon>Endopterygota</taxon>
        <taxon>Coleoptera</taxon>
        <taxon>Polyphaga</taxon>
        <taxon>Cucujiformia</taxon>
        <taxon>Coccinelloidea</taxon>
        <taxon>Coccinellidae</taxon>
        <taxon>Epilachninae</taxon>
        <taxon>Epilachnini</taxon>
        <taxon>Henosepilachna</taxon>
    </lineage>
</organism>
<reference evidence="3 4" key="1">
    <citation type="submission" date="2023-03" db="EMBL/GenBank/DDBJ databases">
        <title>Genome insight into feeding habits of ladybird beetles.</title>
        <authorList>
            <person name="Li H.-S."/>
            <person name="Huang Y.-H."/>
            <person name="Pang H."/>
        </authorList>
    </citation>
    <scope>NUCLEOTIDE SEQUENCE [LARGE SCALE GENOMIC DNA]</scope>
    <source>
        <strain evidence="3">SYSU_2023b</strain>
        <tissue evidence="3">Whole body</tissue>
    </source>
</reference>
<protein>
    <recommendedName>
        <fullName evidence="2">Acyltransferase 3 domain-containing protein</fullName>
    </recommendedName>
</protein>
<dbReference type="PANTHER" id="PTHR11161">
    <property type="entry name" value="O-ACYLTRANSFERASE"/>
    <property type="match status" value="1"/>
</dbReference>
<accession>A0AAW1UY13</accession>
<dbReference type="InterPro" id="IPR002656">
    <property type="entry name" value="Acyl_transf_3_dom"/>
</dbReference>